<dbReference type="InterPro" id="IPR050752">
    <property type="entry name" value="C2H2-ZF_domain"/>
</dbReference>
<reference evidence="8" key="1">
    <citation type="submission" date="2022-07" db="EMBL/GenBank/DDBJ databases">
        <authorList>
            <person name="Trinca V."/>
            <person name="Uliana J.V.C."/>
            <person name="Torres T.T."/>
            <person name="Ward R.J."/>
            <person name="Monesi N."/>
        </authorList>
    </citation>
    <scope>NUCLEOTIDE SEQUENCE</scope>
    <source>
        <strain evidence="8">HSMRA1968</strain>
        <tissue evidence="8">Whole embryos</tissue>
    </source>
</reference>
<organism evidence="8 9">
    <name type="scientific">Pseudolycoriella hygida</name>
    <dbReference type="NCBI Taxonomy" id="35572"/>
    <lineage>
        <taxon>Eukaryota</taxon>
        <taxon>Metazoa</taxon>
        <taxon>Ecdysozoa</taxon>
        <taxon>Arthropoda</taxon>
        <taxon>Hexapoda</taxon>
        <taxon>Insecta</taxon>
        <taxon>Pterygota</taxon>
        <taxon>Neoptera</taxon>
        <taxon>Endopterygota</taxon>
        <taxon>Diptera</taxon>
        <taxon>Nematocera</taxon>
        <taxon>Sciaroidea</taxon>
        <taxon>Sciaridae</taxon>
        <taxon>Pseudolycoriella</taxon>
    </lineage>
</organism>
<feature type="domain" description="C2H2-type" evidence="7">
    <location>
        <begin position="456"/>
        <end position="483"/>
    </location>
</feature>
<feature type="domain" description="C2H2-type" evidence="7">
    <location>
        <begin position="356"/>
        <end position="378"/>
    </location>
</feature>
<dbReference type="OrthoDB" id="654211at2759"/>
<sequence>MLMSATPLLGGLNLGSTLQVLTKPVEELLPNVVGSVVEIVQGLLAAVAAAINDVNGICFCQSESKLTMKFIVACLAVVAVASATPLLGGLNLGSTLQVLTKPVEELLPNVVGSVVEIVQGLLAAVAAAINDVISKINRLSPLSQCDDVLIGVTGLVGNVGDSLIAVVAAVGEVSEAVDQALCQLQGAIESVIQTVSETLTDLLAKLQEIDDCVEEATTTDKVDFKGLIIKQEVFEEIFVIDEKPPDWESTAAHPQKFSNDHPPSSDNETNDIVAPSQFSDSSLRIKDEGDNEATDSLSSFSCKLCGIVLTQKHQMKIHKLEHTGKEPFECDECGKKFVTKSYFKAHKKKHTGGERLTCGKCGMQFVQKSFLEKHVETHLPITCNDCGKKYSQRHKCQRTAYPCDECGKEFRRKILLVHHKISHSVQTPTCVECGKRMNHKGKFQEHRLTYTDNTQFSCNECGKVFASKCQARAHIRNHTLEKRFTYGHIKSLMIKYVNDSNFHFIYSISNYGKLSAHETTTD</sequence>
<evidence type="ECO:0000256" key="5">
    <source>
        <dbReference type="PROSITE-ProRule" id="PRU00042"/>
    </source>
</evidence>
<keyword evidence="2" id="KW-0677">Repeat</keyword>
<dbReference type="PROSITE" id="PS50157">
    <property type="entry name" value="ZINC_FINGER_C2H2_2"/>
    <property type="match status" value="5"/>
</dbReference>
<evidence type="ECO:0000259" key="7">
    <source>
        <dbReference type="PROSITE" id="PS50157"/>
    </source>
</evidence>
<dbReference type="InterPro" id="IPR036236">
    <property type="entry name" value="Znf_C2H2_sf"/>
</dbReference>
<proteinExistence type="predicted"/>
<keyword evidence="9" id="KW-1185">Reference proteome</keyword>
<evidence type="ECO:0000313" key="9">
    <source>
        <dbReference type="Proteomes" id="UP001151699"/>
    </source>
</evidence>
<dbReference type="AlphaFoldDB" id="A0A9Q0N5F3"/>
<dbReference type="GO" id="GO:0005634">
    <property type="term" value="C:nucleus"/>
    <property type="evidence" value="ECO:0007669"/>
    <property type="project" value="UniProtKB-SubCell"/>
</dbReference>
<feature type="domain" description="C2H2-type" evidence="7">
    <location>
        <begin position="300"/>
        <end position="327"/>
    </location>
</feature>
<keyword evidence="3 5" id="KW-0863">Zinc-finger</keyword>
<dbReference type="SMART" id="SM00355">
    <property type="entry name" value="ZnF_C2H2"/>
    <property type="match status" value="6"/>
</dbReference>
<dbReference type="SUPFAM" id="SSF57667">
    <property type="entry name" value="beta-beta-alpha zinc fingers"/>
    <property type="match status" value="4"/>
</dbReference>
<dbReference type="FunFam" id="3.30.160.60:FF:000534">
    <property type="entry name" value="zinc finger protein 674"/>
    <property type="match status" value="1"/>
</dbReference>
<dbReference type="PROSITE" id="PS00028">
    <property type="entry name" value="ZINC_FINGER_C2H2_1"/>
    <property type="match status" value="5"/>
</dbReference>
<evidence type="ECO:0000256" key="6">
    <source>
        <dbReference type="SAM" id="MobiDB-lite"/>
    </source>
</evidence>
<feature type="domain" description="C2H2-type" evidence="7">
    <location>
        <begin position="328"/>
        <end position="355"/>
    </location>
</feature>
<dbReference type="InterPro" id="IPR013087">
    <property type="entry name" value="Znf_C2H2_type"/>
</dbReference>
<dbReference type="GO" id="GO:0000978">
    <property type="term" value="F:RNA polymerase II cis-regulatory region sequence-specific DNA binding"/>
    <property type="evidence" value="ECO:0007669"/>
    <property type="project" value="TreeGrafter"/>
</dbReference>
<feature type="domain" description="C2H2-type" evidence="7">
    <location>
        <begin position="401"/>
        <end position="428"/>
    </location>
</feature>
<dbReference type="Pfam" id="PF00096">
    <property type="entry name" value="zf-C2H2"/>
    <property type="match status" value="4"/>
</dbReference>
<evidence type="ECO:0000256" key="2">
    <source>
        <dbReference type="ARBA" id="ARBA00022737"/>
    </source>
</evidence>
<dbReference type="GO" id="GO:0008270">
    <property type="term" value="F:zinc ion binding"/>
    <property type="evidence" value="ECO:0007669"/>
    <property type="project" value="UniProtKB-KW"/>
</dbReference>
<comment type="caution">
    <text evidence="8">The sequence shown here is derived from an EMBL/GenBank/DDBJ whole genome shotgun (WGS) entry which is preliminary data.</text>
</comment>
<dbReference type="Proteomes" id="UP001151699">
    <property type="component" value="Chromosome B"/>
</dbReference>
<keyword evidence="4" id="KW-0862">Zinc</keyword>
<dbReference type="GO" id="GO:0000981">
    <property type="term" value="F:DNA-binding transcription factor activity, RNA polymerase II-specific"/>
    <property type="evidence" value="ECO:0007669"/>
    <property type="project" value="TreeGrafter"/>
</dbReference>
<dbReference type="Gene3D" id="3.30.160.60">
    <property type="entry name" value="Classic Zinc Finger"/>
    <property type="match status" value="5"/>
</dbReference>
<keyword evidence="1" id="KW-0479">Metal-binding</keyword>
<evidence type="ECO:0000256" key="4">
    <source>
        <dbReference type="ARBA" id="ARBA00022833"/>
    </source>
</evidence>
<evidence type="ECO:0000256" key="1">
    <source>
        <dbReference type="ARBA" id="ARBA00022723"/>
    </source>
</evidence>
<feature type="region of interest" description="Disordered" evidence="6">
    <location>
        <begin position="247"/>
        <end position="273"/>
    </location>
</feature>
<gene>
    <name evidence="8" type="primary">ZO6_1</name>
    <name evidence="8" type="ORF">Bhyg_08873</name>
</gene>
<feature type="non-terminal residue" evidence="8">
    <location>
        <position position="522"/>
    </location>
</feature>
<dbReference type="PANTHER" id="PTHR24384:SF241">
    <property type="entry name" value="OOCYTE ZINC FINGER PROTEIN XLCOF6-LIKE"/>
    <property type="match status" value="1"/>
</dbReference>
<accession>A0A9Q0N5F3</accession>
<evidence type="ECO:0000256" key="3">
    <source>
        <dbReference type="ARBA" id="ARBA00022771"/>
    </source>
</evidence>
<evidence type="ECO:0000313" key="8">
    <source>
        <dbReference type="EMBL" id="KAJ6643908.1"/>
    </source>
</evidence>
<protein>
    <submittedName>
        <fullName evidence="8">Oocyte zinc finger protein XlCOF6</fullName>
    </submittedName>
</protein>
<dbReference type="EMBL" id="WJQU01000002">
    <property type="protein sequence ID" value="KAJ6643908.1"/>
    <property type="molecule type" value="Genomic_DNA"/>
</dbReference>
<name>A0A9Q0N5F3_9DIPT</name>
<dbReference type="PANTHER" id="PTHR24384">
    <property type="entry name" value="FINGER PUTATIVE TRANSCRIPTION FACTOR FAMILY-RELATED"/>
    <property type="match status" value="1"/>
</dbReference>